<name>A0A8J6NQ19_9BACT</name>
<dbReference type="SUPFAM" id="SSF52540">
    <property type="entry name" value="P-loop containing nucleoside triphosphate hydrolases"/>
    <property type="match status" value="2"/>
</dbReference>
<dbReference type="EMBL" id="JACNJH010000063">
    <property type="protein sequence ID" value="MBC8360094.1"/>
    <property type="molecule type" value="Genomic_DNA"/>
</dbReference>
<evidence type="ECO:0000313" key="2">
    <source>
        <dbReference type="EMBL" id="MBC8360094.1"/>
    </source>
</evidence>
<reference evidence="2 3" key="1">
    <citation type="submission" date="2020-08" db="EMBL/GenBank/DDBJ databases">
        <title>Bridging the membrane lipid divide: bacteria of the FCB group superphylum have the potential to synthesize archaeal ether lipids.</title>
        <authorList>
            <person name="Villanueva L."/>
            <person name="Von Meijenfeldt F.A.B."/>
            <person name="Westbye A.B."/>
            <person name="Yadav S."/>
            <person name="Hopmans E.C."/>
            <person name="Dutilh B.E."/>
            <person name="Sinninghe Damste J.S."/>
        </authorList>
    </citation>
    <scope>NUCLEOTIDE SEQUENCE [LARGE SCALE GENOMIC DNA]</scope>
    <source>
        <strain evidence="2">NIOZ-UU30</strain>
    </source>
</reference>
<dbReference type="GO" id="GO:0000731">
    <property type="term" value="P:DNA synthesis involved in DNA repair"/>
    <property type="evidence" value="ECO:0007669"/>
    <property type="project" value="TreeGrafter"/>
</dbReference>
<comment type="caution">
    <text evidence="2">The sequence shown here is derived from an EMBL/GenBank/DDBJ whole genome shotgun (WGS) entry which is preliminary data.</text>
</comment>
<dbReference type="AlphaFoldDB" id="A0A8J6NQ19"/>
<protein>
    <submittedName>
        <fullName evidence="2">AAA family ATPase</fullName>
    </submittedName>
</protein>
<accession>A0A8J6NQ19</accession>
<dbReference type="SUPFAM" id="SSF89550">
    <property type="entry name" value="PHP domain-like"/>
    <property type="match status" value="1"/>
</dbReference>
<sequence length="987" mass="111856">MIPQASPYQDLFVTLDELRKRTARFRRVALHIHSPDSHDWNRTGDKTLNDRERLLAPSGEVEFINTLKKHFDLVVITDHMKCTYADRVSNASLYEKDFIVLPGMEVNFQPEAAISCSRLHILVIFHEGSTVESMSRIFAGLKNILDDASRTGNEVITGLRLEEFIKRIHKEDGICIAAHVNSQQGIRHHFRQTANGLINLLTIDPATQEEQEKKLSDELKDYLLNVGLDALEISKATDVRHYRWASIEKGHKVSIPVTMRFDAHCIEDFARPNLVTWVKMTSLGLKGLRDAFKFPETRIRFTSDLPTPPSPLLLGLEIVGEDKSLFENERIAFAENLNCLIGPRGSGKSTIVESLRYVFGYNRTLSELDSTNKLSERIREMQKANLTGCLIRVVYQTQAGDRRVLEATFDPQEDYATRVFTANGDQLSVADVESSGDYPMRLFGWSEIETLGRDTARQRDLLDRLIIEMPPAKQERNNLRQQLQANRKDVEKILNELNTICARQNGIIRRYSEYKDAFEKLNTEEVKKRFGELDLAQMKGQVLLIIKQNVDSFSVKVDELDPNSLREGLTELLQKAPQSLRDWWLTDATQKLKILDSETNLQKYLSSATQVLKGLSELLGQHIDVIKNEIDTIQSQIRASFADDSSMQKIADLRTNAERRLREVSAVRDEYLKEWKRLQDALTAREQIADQLIQGHDRIAGIRARHNEAIETRLNQYFAGHMKISLRFQAGHDTRQFIEEIIRFKVASAFATQYKNRRIPEILAAHFNPVTLAQAHFACDASVFAGRQLPDDPSAKITTAEAQKATDLWRPWAMDDAAQVESLQDNGARLTKMMTLQETEWDDEESILLNDRPVGELSPGQRSSAMLPLIALAEATPLVIDQPEDNLDNRLIGQVLAEILGALKEKRQIIVCTHNPNIVVSGDAEQVIVLDAISDRKAKVEKHGSIDNEDIVQSVIDIMEGGRDAFRVRQHRYGMDLPSVVAAGGFG</sequence>
<organism evidence="2 3">
    <name type="scientific">Candidatus Desulfatibia profunda</name>
    <dbReference type="NCBI Taxonomy" id="2841695"/>
    <lineage>
        <taxon>Bacteria</taxon>
        <taxon>Pseudomonadati</taxon>
        <taxon>Thermodesulfobacteriota</taxon>
        <taxon>Desulfobacteria</taxon>
        <taxon>Desulfobacterales</taxon>
        <taxon>Desulfobacterales incertae sedis</taxon>
        <taxon>Candidatus Desulfatibia</taxon>
    </lineage>
</organism>
<evidence type="ECO:0000313" key="3">
    <source>
        <dbReference type="Proteomes" id="UP000603434"/>
    </source>
</evidence>
<dbReference type="InterPro" id="IPR054787">
    <property type="entry name" value="TrlF_ATPase"/>
</dbReference>
<feature type="domain" description="RecF/RecN/SMC N-terminal" evidence="1">
    <location>
        <begin position="323"/>
        <end position="923"/>
    </location>
</feature>
<dbReference type="NCBIfam" id="NF045780">
    <property type="entry name" value="TrlF_fam_ATP"/>
    <property type="match status" value="1"/>
</dbReference>
<gene>
    <name evidence="2" type="ORF">H8E23_01685</name>
</gene>
<dbReference type="InterPro" id="IPR003395">
    <property type="entry name" value="RecF/RecN/SMC_N"/>
</dbReference>
<evidence type="ECO:0000259" key="1">
    <source>
        <dbReference type="Pfam" id="PF02463"/>
    </source>
</evidence>
<dbReference type="Gene3D" id="3.20.20.140">
    <property type="entry name" value="Metal-dependent hydrolases"/>
    <property type="match status" value="1"/>
</dbReference>
<dbReference type="PANTHER" id="PTHR32182">
    <property type="entry name" value="DNA REPLICATION AND REPAIR PROTEIN RECF"/>
    <property type="match status" value="1"/>
</dbReference>
<dbReference type="Proteomes" id="UP000603434">
    <property type="component" value="Unassembled WGS sequence"/>
</dbReference>
<dbReference type="Pfam" id="PF02463">
    <property type="entry name" value="SMC_N"/>
    <property type="match status" value="1"/>
</dbReference>
<proteinExistence type="predicted"/>
<dbReference type="InterPro" id="IPR027417">
    <property type="entry name" value="P-loop_NTPase"/>
</dbReference>
<dbReference type="InterPro" id="IPR016195">
    <property type="entry name" value="Pol/histidinol_Pase-like"/>
</dbReference>
<dbReference type="PANTHER" id="PTHR32182:SF22">
    <property type="entry name" value="ATP-DEPENDENT ENDONUCLEASE, OLD FAMILY-RELATED"/>
    <property type="match status" value="1"/>
</dbReference>
<dbReference type="GO" id="GO:0006302">
    <property type="term" value="P:double-strand break repair"/>
    <property type="evidence" value="ECO:0007669"/>
    <property type="project" value="TreeGrafter"/>
</dbReference>
<dbReference type="Gene3D" id="3.40.50.300">
    <property type="entry name" value="P-loop containing nucleotide triphosphate hydrolases"/>
    <property type="match status" value="2"/>
</dbReference>